<gene>
    <name evidence="1" type="ORF">H2198_010305</name>
</gene>
<comment type="caution">
    <text evidence="1">The sequence shown here is derived from an EMBL/GenBank/DDBJ whole genome shotgun (WGS) entry which is preliminary data.</text>
</comment>
<protein>
    <submittedName>
        <fullName evidence="1">Uncharacterized protein</fullName>
    </submittedName>
</protein>
<keyword evidence="2" id="KW-1185">Reference proteome</keyword>
<reference evidence="1" key="1">
    <citation type="submission" date="2022-10" db="EMBL/GenBank/DDBJ databases">
        <title>Culturing micro-colonial fungi from biological soil crusts in the Mojave desert and describing Neophaeococcomyces mojavensis, and introducing the new genera and species Taxawa tesnikishii.</title>
        <authorList>
            <person name="Kurbessoian T."/>
            <person name="Stajich J.E."/>
        </authorList>
    </citation>
    <scope>NUCLEOTIDE SEQUENCE</scope>
    <source>
        <strain evidence="1">JES_112</strain>
    </source>
</reference>
<evidence type="ECO:0000313" key="1">
    <source>
        <dbReference type="EMBL" id="KAJ9650395.1"/>
    </source>
</evidence>
<sequence>MTNPLFLHRTQDAVDDTRVVMRAAIPRERDGVTFAKQAFFLLPVELSERVKGSVHGAPGPAMVALIDWALSQLEAEGKTLVVEERR</sequence>
<dbReference type="Proteomes" id="UP001172386">
    <property type="component" value="Unassembled WGS sequence"/>
</dbReference>
<organism evidence="1 2">
    <name type="scientific">Neophaeococcomyces mojaviensis</name>
    <dbReference type="NCBI Taxonomy" id="3383035"/>
    <lineage>
        <taxon>Eukaryota</taxon>
        <taxon>Fungi</taxon>
        <taxon>Dikarya</taxon>
        <taxon>Ascomycota</taxon>
        <taxon>Pezizomycotina</taxon>
        <taxon>Eurotiomycetes</taxon>
        <taxon>Chaetothyriomycetidae</taxon>
        <taxon>Chaetothyriales</taxon>
        <taxon>Chaetothyriales incertae sedis</taxon>
        <taxon>Neophaeococcomyces</taxon>
    </lineage>
</organism>
<accession>A0ACC2ZS27</accession>
<dbReference type="EMBL" id="JAPDRQ010000346">
    <property type="protein sequence ID" value="KAJ9650395.1"/>
    <property type="molecule type" value="Genomic_DNA"/>
</dbReference>
<evidence type="ECO:0000313" key="2">
    <source>
        <dbReference type="Proteomes" id="UP001172386"/>
    </source>
</evidence>
<name>A0ACC2ZS27_9EURO</name>
<proteinExistence type="predicted"/>